<dbReference type="GO" id="GO:0051537">
    <property type="term" value="F:2 iron, 2 sulfur cluster binding"/>
    <property type="evidence" value="ECO:0007669"/>
    <property type="project" value="InterPro"/>
</dbReference>
<proteinExistence type="predicted"/>
<dbReference type="AlphaFoldDB" id="A0A379DKT2"/>
<feature type="chain" id="PRO_5016689028" description="Rieske domain-containing protein" evidence="1">
    <location>
        <begin position="23"/>
        <end position="158"/>
    </location>
</feature>
<keyword evidence="1" id="KW-0732">Signal</keyword>
<dbReference type="Proteomes" id="UP000254263">
    <property type="component" value="Unassembled WGS sequence"/>
</dbReference>
<protein>
    <recommendedName>
        <fullName evidence="4">Rieske domain-containing protein</fullName>
    </recommendedName>
</protein>
<feature type="signal peptide" evidence="1">
    <location>
        <begin position="1"/>
        <end position="22"/>
    </location>
</feature>
<reference evidence="2 3" key="1">
    <citation type="submission" date="2018-06" db="EMBL/GenBank/DDBJ databases">
        <authorList>
            <consortium name="Pathogen Informatics"/>
            <person name="Doyle S."/>
        </authorList>
    </citation>
    <scope>NUCLEOTIDE SEQUENCE [LARGE SCALE GENOMIC DNA]</scope>
    <source>
        <strain evidence="2 3">NCTC13100</strain>
    </source>
</reference>
<dbReference type="EMBL" id="UGTI01000001">
    <property type="protein sequence ID" value="SUB78564.1"/>
    <property type="molecule type" value="Genomic_DNA"/>
</dbReference>
<dbReference type="Gene3D" id="2.102.10.10">
    <property type="entry name" value="Rieske [2Fe-2S] iron-sulphur domain"/>
    <property type="match status" value="1"/>
</dbReference>
<evidence type="ECO:0000313" key="3">
    <source>
        <dbReference type="Proteomes" id="UP000254263"/>
    </source>
</evidence>
<sequence length="158" mass="16986">MRKSVFYAIGAAVLLWTAVAFSCTSEHAAPDRLPEAPVHVHLSKADARYKELWQPGGIAIIDRPQVAGEAVGVAGLIVIQSIAPQGVFYAFDRACPNSFEKIEILSIENMEAVCPHCGSRYTILHGTGAPVSGPAVSNKAVMRRYTVQTLPDGLLITR</sequence>
<dbReference type="InterPro" id="IPR036922">
    <property type="entry name" value="Rieske_2Fe-2S_sf"/>
</dbReference>
<accession>A0A379DKT2</accession>
<evidence type="ECO:0008006" key="4">
    <source>
        <dbReference type="Google" id="ProtNLM"/>
    </source>
</evidence>
<name>A0A379DKT2_9PORP</name>
<gene>
    <name evidence="2" type="ORF">NCTC13100_01743</name>
</gene>
<evidence type="ECO:0000313" key="2">
    <source>
        <dbReference type="EMBL" id="SUB78564.1"/>
    </source>
</evidence>
<dbReference type="PROSITE" id="PS51257">
    <property type="entry name" value="PROKAR_LIPOPROTEIN"/>
    <property type="match status" value="1"/>
</dbReference>
<organism evidence="2 3">
    <name type="scientific">Porphyromonas macacae</name>
    <dbReference type="NCBI Taxonomy" id="28115"/>
    <lineage>
        <taxon>Bacteria</taxon>
        <taxon>Pseudomonadati</taxon>
        <taxon>Bacteroidota</taxon>
        <taxon>Bacteroidia</taxon>
        <taxon>Bacteroidales</taxon>
        <taxon>Porphyromonadaceae</taxon>
        <taxon>Porphyromonas</taxon>
    </lineage>
</organism>
<evidence type="ECO:0000256" key="1">
    <source>
        <dbReference type="SAM" id="SignalP"/>
    </source>
</evidence>